<name>A0ABD1PZT5_9LAMI</name>
<dbReference type="InterPro" id="IPR016024">
    <property type="entry name" value="ARM-type_fold"/>
</dbReference>
<keyword evidence="2" id="KW-1185">Reference proteome</keyword>
<dbReference type="AlphaFoldDB" id="A0ABD1PZT5"/>
<dbReference type="InterPro" id="IPR055296">
    <property type="entry name" value="SRL2-like"/>
</dbReference>
<evidence type="ECO:0000313" key="1">
    <source>
        <dbReference type="EMBL" id="KAL2469087.1"/>
    </source>
</evidence>
<gene>
    <name evidence="1" type="ORF">Fot_50663</name>
</gene>
<proteinExistence type="predicted"/>
<dbReference type="EMBL" id="JBFOLJ010000016">
    <property type="protein sequence ID" value="KAL2469087.1"/>
    <property type="molecule type" value="Genomic_DNA"/>
</dbReference>
<dbReference type="SUPFAM" id="SSF48371">
    <property type="entry name" value="ARM repeat"/>
    <property type="match status" value="1"/>
</dbReference>
<reference evidence="2" key="1">
    <citation type="submission" date="2024-07" db="EMBL/GenBank/DDBJ databases">
        <title>Two chromosome-level genome assemblies of Korean endemic species Abeliophyllum distichum and Forsythia ovata (Oleaceae).</title>
        <authorList>
            <person name="Jang H."/>
        </authorList>
    </citation>
    <scope>NUCLEOTIDE SEQUENCE [LARGE SCALE GENOMIC DNA]</scope>
</reference>
<accession>A0ABD1PZT5</accession>
<dbReference type="InterPro" id="IPR049152">
    <property type="entry name" value="EFR3-like_ARM"/>
</dbReference>
<sequence>MGVISRNLFPACESMCVCCPALRSRSRQPVKRYKKLLAEIFPKSPDGHPNERKIVKLCEYAAKNPFRIPKIAKYLEERCYKELRNGHIKIVNIIAEIYNKLVCMCKEQIAYFAVSLFNVVSELLGDSKQDTVLIIGCQTLTAFIYCQVDGTYTHNIENLVHRVCMLARMTGDEHQKHSLKASSLQCLSAMVWFMAEFSHIFVDFDEIVHAALDNYERDTQNEEDDERGKAHHNWVDEVVRCEGRGTPSVGGEFSPSHMNVRPRPEKKDLSLLTREEVEAPKIWAQICIQRMVELGKESTTMRRILDPMFVYFDAGRHWVPQHGLATIVLSDMSYFMENSGTQQLILSGVVRHLDHKNVAHDTQMKSHVIQTASTLAHQIRLQTVISDIGFVSDLCRHLRKSLQATAELVGDQELNFHVALQASIENCLLETARGVADVGPLFDMMAVTLEKLPSVKVVAQATLMSLIILSNVISLASVSSHLQQVFPEALLVQLLKVMLHPDVEIRIGGHHIFCILLFPSFTHARNDASNHPRRWHSKNASTFASITALLEKLRGEKYETKLNRGSAQDDYNEDTVEEEWKHGWSHKNSPNIHTLSSIIDRTTAPSCLNQNEQSFLRCNEDQILQLLSALWIQANLPDNLPANVEAIAHSFCLVLIASCLKNSNNNLVVRFFQLPLSLRRIALVPNNGSLPPAYQRLLHVLSTAMLMFAAKIYHFADSNNLRNLLFQCDVDPYLGIKDDFQVYLKPQSDVGEYGSAADNQEASSILAELQKKTIESEKNVLEIIVESLSSITQLEGEDLAKQLSEGFMPDDTFMFGPQSMLNMDHVQNVAHAKGSPSFDGEFSANSYVEDDSISISSVADISSFIPKVPASPSPSMSHIVSIGQLLESALEVAGQVAGTSISTSPLPYSAMTNQCESLGVDTRKKLSNWLIHENRCAKANDVFLPPFPADGLSAVRKISSDDQPSAALPASPWLALRLPPASPFDNFLRAARVAKIDLQLD</sequence>
<dbReference type="Pfam" id="PF21052">
    <property type="entry name" value="EFR3_ARM"/>
    <property type="match status" value="1"/>
</dbReference>
<organism evidence="1 2">
    <name type="scientific">Forsythia ovata</name>
    <dbReference type="NCBI Taxonomy" id="205694"/>
    <lineage>
        <taxon>Eukaryota</taxon>
        <taxon>Viridiplantae</taxon>
        <taxon>Streptophyta</taxon>
        <taxon>Embryophyta</taxon>
        <taxon>Tracheophyta</taxon>
        <taxon>Spermatophyta</taxon>
        <taxon>Magnoliopsida</taxon>
        <taxon>eudicotyledons</taxon>
        <taxon>Gunneridae</taxon>
        <taxon>Pentapetalae</taxon>
        <taxon>asterids</taxon>
        <taxon>lamiids</taxon>
        <taxon>Lamiales</taxon>
        <taxon>Oleaceae</taxon>
        <taxon>Forsythieae</taxon>
        <taxon>Forsythia</taxon>
    </lineage>
</organism>
<protein>
    <recommendedName>
        <fullName evidence="3">EFR3-like protein</fullName>
    </recommendedName>
</protein>
<dbReference type="Proteomes" id="UP001604277">
    <property type="component" value="Unassembled WGS sequence"/>
</dbReference>
<evidence type="ECO:0008006" key="3">
    <source>
        <dbReference type="Google" id="ProtNLM"/>
    </source>
</evidence>
<comment type="caution">
    <text evidence="1">The sequence shown here is derived from an EMBL/GenBank/DDBJ whole genome shotgun (WGS) entry which is preliminary data.</text>
</comment>
<evidence type="ECO:0000313" key="2">
    <source>
        <dbReference type="Proteomes" id="UP001604277"/>
    </source>
</evidence>
<dbReference type="PANTHER" id="PTHR46087">
    <property type="entry name" value="PUTATIVE, EXPRESSED-RELATED"/>
    <property type="match status" value="1"/>
</dbReference>
<dbReference type="PANTHER" id="PTHR46087:SF11">
    <property type="entry name" value="PROTEIN SEMI-ROLLED LEAF 2"/>
    <property type="match status" value="1"/>
</dbReference>